<dbReference type="Proteomes" id="UP000255239">
    <property type="component" value="Unassembled WGS sequence"/>
</dbReference>
<sequence length="72" mass="7885">MAKIEISVTRKGKGIDVQCRMIKDDSDSEQVKKAARVILVSLGGFIHSVLRKMFGPVKDLSTAPVKGNDSFH</sequence>
<evidence type="ECO:0000313" key="2">
    <source>
        <dbReference type="Proteomes" id="UP000255239"/>
    </source>
</evidence>
<dbReference type="EMBL" id="UGMG01000003">
    <property type="protein sequence ID" value="STX11638.1"/>
    <property type="molecule type" value="Genomic_DNA"/>
</dbReference>
<organism evidence="1 2">
    <name type="scientific">Klebsiella pneumoniae</name>
    <dbReference type="NCBI Taxonomy" id="573"/>
    <lineage>
        <taxon>Bacteria</taxon>
        <taxon>Pseudomonadati</taxon>
        <taxon>Pseudomonadota</taxon>
        <taxon>Gammaproteobacteria</taxon>
        <taxon>Enterobacterales</taxon>
        <taxon>Enterobacteriaceae</taxon>
        <taxon>Klebsiella/Raoultella group</taxon>
        <taxon>Klebsiella</taxon>
        <taxon>Klebsiella pneumoniae complex</taxon>
    </lineage>
</organism>
<gene>
    <name evidence="1" type="ORF">NCTC11679_06095</name>
</gene>
<proteinExistence type="predicted"/>
<accession>A0A378H3I8</accession>
<dbReference type="AlphaFoldDB" id="A0A378H3I8"/>
<reference evidence="1 2" key="1">
    <citation type="submission" date="2018-06" db="EMBL/GenBank/DDBJ databases">
        <authorList>
            <consortium name="Pathogen Informatics"/>
            <person name="Doyle S."/>
        </authorList>
    </citation>
    <scope>NUCLEOTIDE SEQUENCE [LARGE SCALE GENOMIC DNA]</scope>
    <source>
        <strain evidence="1 2">NCTC11679</strain>
    </source>
</reference>
<protein>
    <submittedName>
        <fullName evidence="1">Uncharacterized protein</fullName>
    </submittedName>
</protein>
<name>A0A378H3I8_KLEPN</name>
<evidence type="ECO:0000313" key="1">
    <source>
        <dbReference type="EMBL" id="STX11638.1"/>
    </source>
</evidence>
<dbReference type="RefSeq" id="WP_064360212.1">
    <property type="nucleotide sequence ID" value="NZ_CP084843.1"/>
</dbReference>